<reference evidence="2 3" key="1">
    <citation type="submission" date="2018-03" db="EMBL/GenBank/DDBJ databases">
        <title>Genomic Encyclopedia of Archaeal and Bacterial Type Strains, Phase II (KMG-II): from individual species to whole genera.</title>
        <authorList>
            <person name="Goeker M."/>
        </authorList>
    </citation>
    <scope>NUCLEOTIDE SEQUENCE [LARGE SCALE GENOMIC DNA]</scope>
    <source>
        <strain evidence="2 3">DSM 45601</strain>
    </source>
</reference>
<dbReference type="InterPro" id="IPR007822">
    <property type="entry name" value="LANC-like"/>
</dbReference>
<feature type="domain" description="Lantibiotic biosynthesis protein dehydration" evidence="1">
    <location>
        <begin position="355"/>
        <end position="427"/>
    </location>
</feature>
<sequence>MDRRAETLAQEIVRLSPTTLARLCEPRLLERELTGIIARDLTFLFGSAFRATWQALVETTVPHDASASRIRRFGDEFTARESSDDTSATMQLFAIGPFLRNRAGRLRSFYGRFLRELDAASLADPLPEYTWTSVAGLSGGLSDSHRGGRQVLIVSFTDGTRLVYKPRSLAPEAFWQRWCRAVNAKADRPLLGSARVWDRGSHGWMEYVPDRFDVLPPLALAAQTGCLLAAAHRLGATDVHRENVRFSAHGPLLIDCETVLSPGLDATRPRQCASFVPWWNEVADTVLSTSAVTGYVLKTDGAWRSIGVVSALLGHAGPGERASLLTALRGGYIECHTAIDRYVRSNGLARDLNCITELRFLARRTNAYARLLSESVAAASLRREGDRRRSISKLQEWPRRSGSALHKKMADAEAFDISSGDIPYFTINARSNELRSSSGENLGTAPGESAVARAGRKSGEFGAGAAEKQLAIIEMAVNPPVAATTDVGSVLLQPRHQGRFDEEVIALAGRYIDDCLSRHIVHDGRTVGLLGASFAPHNDLVTVAPLSQGLYSGLSGLALCYASHWKLTGDERLFRATSDIARAISHMYNADTTDLWNGFTGGVSDLYALWVAYQYVPSPNVEEALSLVDRYVSQARFEPESLGADVVGGAAGMALTLTALRGSGLSAADDGLLARVLRRLEGGILGGSGAETLSEMGMAHGRLGLVFSATRVAHALGAPQAAWHQRMLETGEKLFELCVKARSFAAVSWCRGLVGAAAALLDTERSTGERCPFADEVVAWILDHQDLVQGRSLCCGQAAVADVLASLRDRPGSGPQEPEPDLPPAGAALTRLLSQPQNPRLPSAVAYPGMMQGSAGVAYTLLRSTYAGRGLPSLLSCSPPVSEGP</sequence>
<evidence type="ECO:0000313" key="2">
    <source>
        <dbReference type="EMBL" id="PRX97373.1"/>
    </source>
</evidence>
<feature type="domain" description="Lantibiotic biosynthesis protein dehydration" evidence="1">
    <location>
        <begin position="119"/>
        <end position="291"/>
    </location>
</feature>
<dbReference type="PRINTS" id="PR01950">
    <property type="entry name" value="LANCSUPER"/>
</dbReference>
<dbReference type="SMART" id="SM01260">
    <property type="entry name" value="LANC_like"/>
    <property type="match status" value="1"/>
</dbReference>
<dbReference type="EMBL" id="PVZC01000006">
    <property type="protein sequence ID" value="PRX97373.1"/>
    <property type="molecule type" value="Genomic_DNA"/>
</dbReference>
<dbReference type="Gene3D" id="1.50.10.20">
    <property type="match status" value="1"/>
</dbReference>
<protein>
    <submittedName>
        <fullName evidence="2">Lantibiotic modifying enzyme</fullName>
    </submittedName>
</protein>
<evidence type="ECO:0000313" key="3">
    <source>
        <dbReference type="Proteomes" id="UP000237846"/>
    </source>
</evidence>
<dbReference type="SUPFAM" id="SSF158745">
    <property type="entry name" value="LanC-like"/>
    <property type="match status" value="1"/>
</dbReference>
<accession>A0A2T0Q119</accession>
<dbReference type="Proteomes" id="UP000237846">
    <property type="component" value="Unassembled WGS sequence"/>
</dbReference>
<dbReference type="InterPro" id="IPR025410">
    <property type="entry name" value="Lant_dehyd"/>
</dbReference>
<comment type="caution">
    <text evidence="2">The sequence shown here is derived from an EMBL/GenBank/DDBJ whole genome shotgun (WGS) entry which is preliminary data.</text>
</comment>
<keyword evidence="3" id="KW-1185">Reference proteome</keyword>
<proteinExistence type="predicted"/>
<evidence type="ECO:0000259" key="1">
    <source>
        <dbReference type="Pfam" id="PF13575"/>
    </source>
</evidence>
<organism evidence="2 3">
    <name type="scientific">Allonocardiopsis opalescens</name>
    <dbReference type="NCBI Taxonomy" id="1144618"/>
    <lineage>
        <taxon>Bacteria</taxon>
        <taxon>Bacillati</taxon>
        <taxon>Actinomycetota</taxon>
        <taxon>Actinomycetes</taxon>
        <taxon>Streptosporangiales</taxon>
        <taxon>Allonocardiopsis</taxon>
    </lineage>
</organism>
<dbReference type="GO" id="GO:0031179">
    <property type="term" value="P:peptide modification"/>
    <property type="evidence" value="ECO:0007669"/>
    <property type="project" value="InterPro"/>
</dbReference>
<name>A0A2T0Q119_9ACTN</name>
<dbReference type="RefSeq" id="WP_106249398.1">
    <property type="nucleotide sequence ID" value="NZ_PVZC01000006.1"/>
</dbReference>
<gene>
    <name evidence="2" type="ORF">CLV72_106411</name>
</gene>
<dbReference type="OrthoDB" id="9148343at2"/>
<dbReference type="AlphaFoldDB" id="A0A2T0Q119"/>
<dbReference type="Pfam" id="PF05147">
    <property type="entry name" value="LANC_like"/>
    <property type="match status" value="1"/>
</dbReference>
<dbReference type="Pfam" id="PF13575">
    <property type="entry name" value="DUF4135"/>
    <property type="match status" value="2"/>
</dbReference>